<proteinExistence type="predicted"/>
<evidence type="ECO:0000313" key="1">
    <source>
        <dbReference type="EnsemblPlants" id="OMERI04G20200.1"/>
    </source>
</evidence>
<dbReference type="HOGENOM" id="CLU_2945658_0_0_1"/>
<organism evidence="1">
    <name type="scientific">Oryza meridionalis</name>
    <dbReference type="NCBI Taxonomy" id="40149"/>
    <lineage>
        <taxon>Eukaryota</taxon>
        <taxon>Viridiplantae</taxon>
        <taxon>Streptophyta</taxon>
        <taxon>Embryophyta</taxon>
        <taxon>Tracheophyta</taxon>
        <taxon>Spermatophyta</taxon>
        <taxon>Magnoliopsida</taxon>
        <taxon>Liliopsida</taxon>
        <taxon>Poales</taxon>
        <taxon>Poaceae</taxon>
        <taxon>BOP clade</taxon>
        <taxon>Oryzoideae</taxon>
        <taxon>Oryzeae</taxon>
        <taxon>Oryzinae</taxon>
        <taxon>Oryza</taxon>
    </lineage>
</organism>
<sequence>MRIARMRPSTSGELCNLDSTMQNLLLPMYSSLAARKPYLSGRNIISEPIRDVNGPSPHGP</sequence>
<accession>A0A0E0DI06</accession>
<dbReference type="EnsemblPlants" id="OMERI04G20200.1">
    <property type="protein sequence ID" value="OMERI04G20200.1"/>
    <property type="gene ID" value="OMERI04G20200"/>
</dbReference>
<name>A0A0E0DI06_9ORYZ</name>
<dbReference type="AlphaFoldDB" id="A0A0E0DI06"/>
<dbReference type="Proteomes" id="UP000008021">
    <property type="component" value="Chromosome 4"/>
</dbReference>
<evidence type="ECO:0000313" key="2">
    <source>
        <dbReference type="Proteomes" id="UP000008021"/>
    </source>
</evidence>
<protein>
    <submittedName>
        <fullName evidence="1">Uncharacterized protein</fullName>
    </submittedName>
</protein>
<reference evidence="1" key="2">
    <citation type="submission" date="2018-05" db="EMBL/GenBank/DDBJ databases">
        <title>OmerRS3 (Oryza meridionalis Reference Sequence Version 3).</title>
        <authorList>
            <person name="Zhang J."/>
            <person name="Kudrna D."/>
            <person name="Lee S."/>
            <person name="Talag J."/>
            <person name="Welchert J."/>
            <person name="Wing R.A."/>
        </authorList>
    </citation>
    <scope>NUCLEOTIDE SEQUENCE [LARGE SCALE GENOMIC DNA]</scope>
    <source>
        <strain evidence="1">cv. OR44</strain>
    </source>
</reference>
<reference evidence="1" key="1">
    <citation type="submission" date="2015-04" db="UniProtKB">
        <authorList>
            <consortium name="EnsemblPlants"/>
        </authorList>
    </citation>
    <scope>IDENTIFICATION</scope>
</reference>
<dbReference type="Gramene" id="OMERI04G20200.1">
    <property type="protein sequence ID" value="OMERI04G20200.1"/>
    <property type="gene ID" value="OMERI04G20200"/>
</dbReference>
<keyword evidence="2" id="KW-1185">Reference proteome</keyword>